<evidence type="ECO:0000313" key="1">
    <source>
        <dbReference type="EMBL" id="AAO05421.1"/>
    </source>
</evidence>
<dbReference type="InterPro" id="IPR010315">
    <property type="entry name" value="DUF915_hydro-like"/>
</dbReference>
<dbReference type="PDB" id="3FLE">
    <property type="method" value="X-ray"/>
    <property type="resolution" value="2.01 A"/>
    <property type="chains" value="A/B=43-288"/>
</dbReference>
<dbReference type="Proteomes" id="UP000001411">
    <property type="component" value="Chromosome"/>
</dbReference>
<dbReference type="HOGENOM" id="CLU_077377_0_0_9"/>
<keyword evidence="3" id="KW-0002">3D-structure</keyword>
<dbReference type="ESTHER" id="staep-SE1780">
    <property type="family name" value="Duf_915"/>
</dbReference>
<dbReference type="SMR" id="A0A0H2VHE3"/>
<dbReference type="PATRIC" id="fig|176280.10.peg.1737"/>
<dbReference type="InterPro" id="IPR029058">
    <property type="entry name" value="AB_hydrolase_fold"/>
</dbReference>
<evidence type="ECO:0007829" key="3">
    <source>
        <dbReference type="PDB" id="3FLE"/>
    </source>
</evidence>
<dbReference type="Pfam" id="PF06028">
    <property type="entry name" value="DUF915"/>
    <property type="match status" value="1"/>
</dbReference>
<dbReference type="KEGG" id="sep:SE_1780"/>
<dbReference type="PDBsum" id="3FLE"/>
<dbReference type="EvolutionaryTrace" id="A0A0H2VHE3"/>
<proteinExistence type="evidence at protein level"/>
<dbReference type="EMBL" id="AE015929">
    <property type="protein sequence ID" value="AAO05421.1"/>
    <property type="molecule type" value="Genomic_DNA"/>
</dbReference>
<accession>A0A0H2VHE3</accession>
<protein>
    <recommendedName>
        <fullName evidence="4">Alpha/beta hydrolase</fullName>
    </recommendedName>
</protein>
<gene>
    <name evidence="1" type="ordered locus">SE_1780</name>
</gene>
<evidence type="ECO:0000313" key="2">
    <source>
        <dbReference type="Proteomes" id="UP000001411"/>
    </source>
</evidence>
<reference evidence="3" key="2">
    <citation type="submission" date="2008-12" db="PDB data bank">
        <title>X-ray crystal structure of SE_1780 protein of unknown function from Staphylococcus epidermidis.</title>
        <authorList>
            <person name="Osipiuk J."/>
            <person name="Hatzos C."/>
            <person name="Clancy S."/>
            <person name="Joachimiak A."/>
        </authorList>
    </citation>
    <scope>X-RAY CRYSTALLOGRAPHY (2.01 ANGSTROMS) OF 43-288</scope>
</reference>
<evidence type="ECO:0008006" key="4">
    <source>
        <dbReference type="Google" id="ProtNLM"/>
    </source>
</evidence>
<dbReference type="Gene3D" id="3.40.50.1820">
    <property type="entry name" value="alpha/beta hydrolase"/>
    <property type="match status" value="1"/>
</dbReference>
<dbReference type="AlphaFoldDB" id="A0A0H2VHE3"/>
<dbReference type="OrthoDB" id="503948at2"/>
<dbReference type="SUPFAM" id="SSF53474">
    <property type="entry name" value="alpha/beta-Hydrolases"/>
    <property type="match status" value="1"/>
</dbReference>
<dbReference type="eggNOG" id="COG4814">
    <property type="taxonomic scope" value="Bacteria"/>
</dbReference>
<organism evidence="1 2">
    <name type="scientific">Staphylococcus epidermidis (strain ATCC 12228 / FDA PCI 1200)</name>
    <dbReference type="NCBI Taxonomy" id="176280"/>
    <lineage>
        <taxon>Bacteria</taxon>
        <taxon>Bacillati</taxon>
        <taxon>Bacillota</taxon>
        <taxon>Bacilli</taxon>
        <taxon>Bacillales</taxon>
        <taxon>Staphylococcaceae</taxon>
        <taxon>Staphylococcus</taxon>
    </lineage>
</organism>
<reference evidence="1 2" key="1">
    <citation type="journal article" date="2003" name="Mol. Microbiol.">
        <title>Genome-based analysis of virulence genes in a non-biofilm-forming Staphylococcus epidermidis strain (ATCC 12228).</title>
        <authorList>
            <person name="Zhang Y.Q."/>
            <person name="Ren S.X."/>
            <person name="Li H.L."/>
            <person name="Wang Y.X."/>
            <person name="Fu G."/>
            <person name="Yang J."/>
            <person name="Qin Z.Q."/>
            <person name="Miao Y.G."/>
            <person name="Wang W.Y."/>
            <person name="Chen R.S."/>
            <person name="Shen Y."/>
            <person name="Chen Z."/>
            <person name="Yuan Z.H."/>
            <person name="Zhao G.P."/>
            <person name="Qu D."/>
            <person name="Danchin A."/>
            <person name="Wen Y.M."/>
        </authorList>
    </citation>
    <scope>NUCLEOTIDE SEQUENCE [LARGE SCALE GENOMIC DNA]</scope>
    <source>
        <strain evidence="2">ATCC 12228 / FDA PCI 1200</strain>
    </source>
</reference>
<name>A0A0H2VHE3_STAES</name>
<sequence>MMKSKFTILLFTIFSTTVLVLVIIYNKTQSQSYISTHYSNNKIKTTATLFLHGYGGSERSETFMVKQALNKNVTNEVITARVSSEGKVYFDKKLSEDAANPIVKVEFKDNKNGNFKENAYWIKEVLSQLKSQFGIQQFNFVGHSMGNMSFAFYMKNYGDDRHLPQLKKEVNIAGVYNGILNMNENVNEIIVDKQGKPSRMNAAYRQLLSLYKIYCGKEIEVLNIYGDLEDGSHSDGRVSNSSSQSLQYLLRGSTKSYQEMKFKGAKAQHSQLHENKDVANEIIQFLWET</sequence>